<evidence type="ECO:0000256" key="1">
    <source>
        <dbReference type="ARBA" id="ARBA00004571"/>
    </source>
</evidence>
<feature type="chain" id="PRO_5016898471" evidence="8">
    <location>
        <begin position="27"/>
        <end position="496"/>
    </location>
</feature>
<accession>A0A345UN33</accession>
<keyword evidence="10" id="KW-1185">Reference proteome</keyword>
<dbReference type="GO" id="GO:0015483">
    <property type="term" value="F:long-chain fatty acid transporting porin activity"/>
    <property type="evidence" value="ECO:0007669"/>
    <property type="project" value="TreeGrafter"/>
</dbReference>
<keyword evidence="3" id="KW-1134">Transmembrane beta strand</keyword>
<protein>
    <submittedName>
        <fullName evidence="9">Outer membrane protein transport protein (OMPP1/FadL/TodX)</fullName>
    </submittedName>
</protein>
<evidence type="ECO:0000313" key="9">
    <source>
        <dbReference type="EMBL" id="AXJ01885.1"/>
    </source>
</evidence>
<evidence type="ECO:0000256" key="7">
    <source>
        <dbReference type="ARBA" id="ARBA00023237"/>
    </source>
</evidence>
<evidence type="ECO:0000256" key="6">
    <source>
        <dbReference type="ARBA" id="ARBA00023136"/>
    </source>
</evidence>
<dbReference type="Pfam" id="PF03349">
    <property type="entry name" value="Toluene_X"/>
    <property type="match status" value="1"/>
</dbReference>
<dbReference type="PANTHER" id="PTHR35093">
    <property type="entry name" value="OUTER MEMBRANE PROTEIN NMB0088-RELATED"/>
    <property type="match status" value="1"/>
</dbReference>
<name>A0A345UN33_9BACT</name>
<proteinExistence type="inferred from homology"/>
<dbReference type="PANTHER" id="PTHR35093:SF8">
    <property type="entry name" value="OUTER MEMBRANE PROTEIN NMB0088-RELATED"/>
    <property type="match status" value="1"/>
</dbReference>
<dbReference type="Gene3D" id="2.40.160.60">
    <property type="entry name" value="Outer membrane protein transport protein (OMPP1/FadL/TodX)"/>
    <property type="match status" value="1"/>
</dbReference>
<keyword evidence="4" id="KW-0812">Transmembrane</keyword>
<evidence type="ECO:0000313" key="10">
    <source>
        <dbReference type="Proteomes" id="UP000254808"/>
    </source>
</evidence>
<dbReference type="OrthoDB" id="1522334at2"/>
<dbReference type="RefSeq" id="WP_114985032.1">
    <property type="nucleotide sequence ID" value="NZ_CP027806.1"/>
</dbReference>
<dbReference type="KEGG" id="cprv:CYPRO_2643"/>
<sequence>MTKKLLLSLLPLMLCLSGLFTPEAEAQNRFDALRFSTQLPASDPNTIFSGGSSVATFTGFGSSIINPATLGLARESEFHIGIGMRDVNEDATFLNRTAAYDDAQTAFTNAGFLYAAPTVQGSLVAGFGYNQLADFNRAYRLSGFNPRSSITDLFFDNSFYFNTAFNAFAIEENDFGQFPIFREDFDAPFRGITQAATVRESGQLGEFSAAIATEFVQNLFIGASLGIPVGSYTYRRNFLERDIDGLFGPIDTEIGGEPFTIPAPDGVLLQERISADIIGFSARIGAIYRPLPNFQVGLSYSLPTTLNIDESYSVFIQTEYEDGTSESAQLRGETSYQVKLPARFTAGFATTGLPVNLSFAAERVSNSSIQFRDFDDLSFEVQENENMREDFRDVINFRFGASLNITEAVIPSIGYAYLPAVSREAGNARQLLSAGVSVGVNQSLRLDAGLQYMFFDDEQIVYEFFDYEAGDGSFAAETIRTSVERFHAVVGIVYRF</sequence>
<evidence type="ECO:0000256" key="3">
    <source>
        <dbReference type="ARBA" id="ARBA00022452"/>
    </source>
</evidence>
<dbReference type="GO" id="GO:0009279">
    <property type="term" value="C:cell outer membrane"/>
    <property type="evidence" value="ECO:0007669"/>
    <property type="project" value="UniProtKB-SubCell"/>
</dbReference>
<evidence type="ECO:0000256" key="8">
    <source>
        <dbReference type="SAM" id="SignalP"/>
    </source>
</evidence>
<comment type="subcellular location">
    <subcellularLocation>
        <location evidence="1">Cell outer membrane</location>
        <topology evidence="1">Multi-pass membrane protein</topology>
    </subcellularLocation>
</comment>
<feature type="signal peptide" evidence="8">
    <location>
        <begin position="1"/>
        <end position="26"/>
    </location>
</feature>
<evidence type="ECO:0000256" key="2">
    <source>
        <dbReference type="ARBA" id="ARBA00008163"/>
    </source>
</evidence>
<keyword evidence="5 8" id="KW-0732">Signal</keyword>
<evidence type="ECO:0000256" key="5">
    <source>
        <dbReference type="ARBA" id="ARBA00022729"/>
    </source>
</evidence>
<keyword evidence="6" id="KW-0472">Membrane</keyword>
<evidence type="ECO:0000256" key="4">
    <source>
        <dbReference type="ARBA" id="ARBA00022692"/>
    </source>
</evidence>
<dbReference type="InterPro" id="IPR005017">
    <property type="entry name" value="OMPP1/FadL/TodX"/>
</dbReference>
<dbReference type="SUPFAM" id="SSF56935">
    <property type="entry name" value="Porins"/>
    <property type="match status" value="1"/>
</dbReference>
<organism evidence="9 10">
    <name type="scientific">Cyclonatronum proteinivorum</name>
    <dbReference type="NCBI Taxonomy" id="1457365"/>
    <lineage>
        <taxon>Bacteria</taxon>
        <taxon>Pseudomonadati</taxon>
        <taxon>Balneolota</taxon>
        <taxon>Balneolia</taxon>
        <taxon>Balneolales</taxon>
        <taxon>Cyclonatronaceae</taxon>
        <taxon>Cyclonatronum</taxon>
    </lineage>
</organism>
<reference evidence="9 10" key="1">
    <citation type="submission" date="2018-03" db="EMBL/GenBank/DDBJ databases">
        <title>Phenotypic and genomic properties of Cyclonatronum proteinivorum gen. nov., sp. nov., a haloalkaliphilic bacteroidete from soda lakes possessing Na+-translocating rhodopsin.</title>
        <authorList>
            <person name="Toshchakov S.V."/>
            <person name="Korzhenkov A."/>
            <person name="Samarov N.I."/>
            <person name="Kublanov I.V."/>
            <person name="Muntyan M.S."/>
            <person name="Sorokin D.Y."/>
        </authorList>
    </citation>
    <scope>NUCLEOTIDE SEQUENCE [LARGE SCALE GENOMIC DNA]</scope>
    <source>
        <strain evidence="9 10">Omega</strain>
    </source>
</reference>
<dbReference type="EMBL" id="CP027806">
    <property type="protein sequence ID" value="AXJ01885.1"/>
    <property type="molecule type" value="Genomic_DNA"/>
</dbReference>
<comment type="similarity">
    <text evidence="2">Belongs to the OmpP1/FadL family.</text>
</comment>
<dbReference type="Proteomes" id="UP000254808">
    <property type="component" value="Chromosome"/>
</dbReference>
<keyword evidence="7" id="KW-0998">Cell outer membrane</keyword>
<gene>
    <name evidence="9" type="ORF">CYPRO_2643</name>
</gene>
<dbReference type="AlphaFoldDB" id="A0A345UN33"/>